<evidence type="ECO:0000313" key="3">
    <source>
        <dbReference type="Proteomes" id="UP000050741"/>
    </source>
</evidence>
<protein>
    <submittedName>
        <fullName evidence="4">ATP-dependent DNA helicase</fullName>
    </submittedName>
</protein>
<reference evidence="4" key="3">
    <citation type="submission" date="2016-06" db="UniProtKB">
        <authorList>
            <consortium name="WormBaseParasite"/>
        </authorList>
    </citation>
    <scope>IDENTIFICATION</scope>
</reference>
<dbReference type="GO" id="GO:0005657">
    <property type="term" value="C:replication fork"/>
    <property type="evidence" value="ECO:0007669"/>
    <property type="project" value="TreeGrafter"/>
</dbReference>
<evidence type="ECO:0000259" key="2">
    <source>
        <dbReference type="Pfam" id="PF21530"/>
    </source>
</evidence>
<dbReference type="WBParaSite" id="GPLIN_001402600">
    <property type="protein sequence ID" value="GPLIN_001402600"/>
    <property type="gene ID" value="GPLIN_001402600"/>
</dbReference>
<sequence length="205" mass="23528">MPSGMPPHKLILKIGASVMLIRNLDVSCGLCNGTRMQLRRMTEENLFCKLLTGPREGQEYIIPRVKFEYGQGRHHRGIRFRRIQRKGKLCKEWALYSMESNAFRMDKSIVTKAGVELDVLTKKNDKVIETELLRAGAETSRLWSQPKAAIMQVCKEFNDKWMSEAERSIKRSRLTSAGAHVDPKDARSLDKPETVLIEDEDSDEY</sequence>
<dbReference type="PANTHER" id="PTHR23274">
    <property type="entry name" value="DNA HELICASE-RELATED"/>
    <property type="match status" value="1"/>
</dbReference>
<proteinExistence type="predicted"/>
<dbReference type="Proteomes" id="UP000050741">
    <property type="component" value="Unassembled WGS sequence"/>
</dbReference>
<feature type="domain" description="DNA helicase Pif1-like 2B" evidence="2">
    <location>
        <begin position="3"/>
        <end position="38"/>
    </location>
</feature>
<keyword evidence="3" id="KW-1185">Reference proteome</keyword>
<name>A0A183CMC0_GLOPA</name>
<accession>A0A183CMC0</accession>
<dbReference type="PANTHER" id="PTHR23274:SF51">
    <property type="entry name" value="OS03G0423850 PROTEIN"/>
    <property type="match status" value="1"/>
</dbReference>
<dbReference type="GO" id="GO:0006260">
    <property type="term" value="P:DNA replication"/>
    <property type="evidence" value="ECO:0007669"/>
    <property type="project" value="TreeGrafter"/>
</dbReference>
<evidence type="ECO:0000313" key="4">
    <source>
        <dbReference type="WBParaSite" id="GPLIN_001402600"/>
    </source>
</evidence>
<feature type="region of interest" description="Disordered" evidence="1">
    <location>
        <begin position="172"/>
        <end position="205"/>
    </location>
</feature>
<dbReference type="AlphaFoldDB" id="A0A183CMC0"/>
<feature type="compositionally biased region" description="Acidic residues" evidence="1">
    <location>
        <begin position="196"/>
        <end position="205"/>
    </location>
</feature>
<dbReference type="Pfam" id="PF21530">
    <property type="entry name" value="Pif1_2B_dom"/>
    <property type="match status" value="1"/>
</dbReference>
<evidence type="ECO:0000256" key="1">
    <source>
        <dbReference type="SAM" id="MobiDB-lite"/>
    </source>
</evidence>
<dbReference type="InterPro" id="IPR049163">
    <property type="entry name" value="Pif1-like_2B_dom"/>
</dbReference>
<reference evidence="3" key="1">
    <citation type="submission" date="2013-12" db="EMBL/GenBank/DDBJ databases">
        <authorList>
            <person name="Aslett M."/>
        </authorList>
    </citation>
    <scope>NUCLEOTIDE SEQUENCE [LARGE SCALE GENOMIC DNA]</scope>
    <source>
        <strain evidence="3">Lindley</strain>
    </source>
</reference>
<organism evidence="3 4">
    <name type="scientific">Globodera pallida</name>
    <name type="common">Potato cyst nematode worm</name>
    <name type="synonym">Heterodera pallida</name>
    <dbReference type="NCBI Taxonomy" id="36090"/>
    <lineage>
        <taxon>Eukaryota</taxon>
        <taxon>Metazoa</taxon>
        <taxon>Ecdysozoa</taxon>
        <taxon>Nematoda</taxon>
        <taxon>Chromadorea</taxon>
        <taxon>Rhabditida</taxon>
        <taxon>Tylenchina</taxon>
        <taxon>Tylenchomorpha</taxon>
        <taxon>Tylenchoidea</taxon>
        <taxon>Heteroderidae</taxon>
        <taxon>Heteroderinae</taxon>
        <taxon>Globodera</taxon>
    </lineage>
</organism>
<reference evidence="3" key="2">
    <citation type="submission" date="2014-05" db="EMBL/GenBank/DDBJ databases">
        <title>The genome and life-stage specific transcriptomes of Globodera pallida elucidate key aspects of plant parasitism by a cyst nematode.</title>
        <authorList>
            <person name="Cotton J.A."/>
            <person name="Lilley C.J."/>
            <person name="Jones L.M."/>
            <person name="Kikuchi T."/>
            <person name="Reid A.J."/>
            <person name="Thorpe P."/>
            <person name="Tsai I.J."/>
            <person name="Beasley H."/>
            <person name="Blok V."/>
            <person name="Cock P.J.A."/>
            <person name="Van den Akker S.E."/>
            <person name="Holroyd N."/>
            <person name="Hunt M."/>
            <person name="Mantelin S."/>
            <person name="Naghra H."/>
            <person name="Pain A."/>
            <person name="Palomares-Rius J.E."/>
            <person name="Zarowiecki M."/>
            <person name="Berriman M."/>
            <person name="Jones J.T."/>
            <person name="Urwin P.E."/>
        </authorList>
    </citation>
    <scope>NUCLEOTIDE SEQUENCE [LARGE SCALE GENOMIC DNA]</scope>
    <source>
        <strain evidence="3">Lindley</strain>
    </source>
</reference>
<feature type="compositionally biased region" description="Basic and acidic residues" evidence="1">
    <location>
        <begin position="181"/>
        <end position="193"/>
    </location>
</feature>